<gene>
    <name evidence="6" type="ORF">CBW24_05935</name>
</gene>
<dbReference type="KEGG" id="cmag:CBW24_05935"/>
<dbReference type="InterPro" id="IPR006139">
    <property type="entry name" value="D-isomer_2_OHA_DH_cat_dom"/>
</dbReference>
<dbReference type="GO" id="GO:0005829">
    <property type="term" value="C:cytosol"/>
    <property type="evidence" value="ECO:0007669"/>
    <property type="project" value="TreeGrafter"/>
</dbReference>
<accession>A0A291LY74</accession>
<feature type="domain" description="D-isomer specific 2-hydroxyacid dehydrogenase catalytic" evidence="4">
    <location>
        <begin position="37"/>
        <end position="326"/>
    </location>
</feature>
<sequence>MVGIQNPAAPRRATSPDPPRAGSLERTTMTPTPLIWITEQIHPDAVEMLRARAEIILPGEDATPHHDRITGIVVRAAPIDADLIARLPALRVVGKHGVGTDNIDQPALSARDIALHTAAGANAESVADLALTLALMLARAPDIASDALKRGTPRPNVDMTGYELSELPCGILGMGVIGRAVARRLAGFGAQVSGYDPMLPDAEWPDSVARRASVDAVLEDTRMLFLHLPLTPDTRHMLDLTRLRQMPQGSFLVNCARGGIVDEAALAQALNEGHLAGAATDVFEREPPAPDLPLLHAPRIIGLTHLGAQTHAALRRTGTLIATKVLTELGV</sequence>
<dbReference type="InterPro" id="IPR036291">
    <property type="entry name" value="NAD(P)-bd_dom_sf"/>
</dbReference>
<evidence type="ECO:0000259" key="5">
    <source>
        <dbReference type="Pfam" id="PF02826"/>
    </source>
</evidence>
<evidence type="ECO:0000256" key="1">
    <source>
        <dbReference type="ARBA" id="ARBA00023002"/>
    </source>
</evidence>
<evidence type="ECO:0000256" key="3">
    <source>
        <dbReference type="SAM" id="MobiDB-lite"/>
    </source>
</evidence>
<dbReference type="PANTHER" id="PTHR10996:SF264">
    <property type="entry name" value="HYPOTHETICAL D-ISOMER SPECIFIC 2-HYDROXYACID DEHYDROGENASE (EUROFUNG)"/>
    <property type="match status" value="1"/>
</dbReference>
<dbReference type="EMBL" id="CP021404">
    <property type="protein sequence ID" value="ATI41587.1"/>
    <property type="molecule type" value="Genomic_DNA"/>
</dbReference>
<evidence type="ECO:0000259" key="4">
    <source>
        <dbReference type="Pfam" id="PF00389"/>
    </source>
</evidence>
<dbReference type="AlphaFoldDB" id="A0A291LY74"/>
<dbReference type="Pfam" id="PF02826">
    <property type="entry name" value="2-Hacid_dh_C"/>
    <property type="match status" value="1"/>
</dbReference>
<reference evidence="6 7" key="1">
    <citation type="submission" date="2017-05" db="EMBL/GenBank/DDBJ databases">
        <title>Comparative genomic and metabolic analysis of manganese-oxidizing mechanisms in Celeribater manganoxidans DY25T: its adaption to the environment of polymetallic nodule.</title>
        <authorList>
            <person name="Wang X."/>
        </authorList>
    </citation>
    <scope>NUCLEOTIDE SEQUENCE [LARGE SCALE GENOMIC DNA]</scope>
    <source>
        <strain evidence="6 7">DY25</strain>
    </source>
</reference>
<evidence type="ECO:0000313" key="6">
    <source>
        <dbReference type="EMBL" id="ATI41587.1"/>
    </source>
</evidence>
<name>A0A291LY74_9RHOB</name>
<keyword evidence="1 2" id="KW-0560">Oxidoreductase</keyword>
<keyword evidence="7" id="KW-1185">Reference proteome</keyword>
<dbReference type="Pfam" id="PF00389">
    <property type="entry name" value="2-Hacid_dh"/>
    <property type="match status" value="1"/>
</dbReference>
<organism evidence="6 7">
    <name type="scientific">Pacificitalea manganoxidans</name>
    <dbReference type="NCBI Taxonomy" id="1411902"/>
    <lineage>
        <taxon>Bacteria</taxon>
        <taxon>Pseudomonadati</taxon>
        <taxon>Pseudomonadota</taxon>
        <taxon>Alphaproteobacteria</taxon>
        <taxon>Rhodobacterales</taxon>
        <taxon>Paracoccaceae</taxon>
        <taxon>Pacificitalea</taxon>
    </lineage>
</organism>
<proteinExistence type="inferred from homology"/>
<dbReference type="GO" id="GO:0030267">
    <property type="term" value="F:glyoxylate reductase (NADPH) activity"/>
    <property type="evidence" value="ECO:0007669"/>
    <property type="project" value="TreeGrafter"/>
</dbReference>
<comment type="similarity">
    <text evidence="2">Belongs to the D-isomer specific 2-hydroxyacid dehydrogenase family.</text>
</comment>
<dbReference type="Proteomes" id="UP000219050">
    <property type="component" value="Chromosome"/>
</dbReference>
<dbReference type="PROSITE" id="PS00671">
    <property type="entry name" value="D_2_HYDROXYACID_DH_3"/>
    <property type="match status" value="1"/>
</dbReference>
<dbReference type="InterPro" id="IPR050223">
    <property type="entry name" value="D-isomer_2-hydroxyacid_DH"/>
</dbReference>
<dbReference type="GO" id="GO:0051287">
    <property type="term" value="F:NAD binding"/>
    <property type="evidence" value="ECO:0007669"/>
    <property type="project" value="InterPro"/>
</dbReference>
<dbReference type="InterPro" id="IPR006140">
    <property type="entry name" value="D-isomer_DH_NAD-bd"/>
</dbReference>
<protein>
    <recommendedName>
        <fullName evidence="8">D-3-phosphoglycerate dehydrogenase</fullName>
    </recommendedName>
</protein>
<dbReference type="Gene3D" id="3.40.50.720">
    <property type="entry name" value="NAD(P)-binding Rossmann-like Domain"/>
    <property type="match status" value="2"/>
</dbReference>
<dbReference type="PANTHER" id="PTHR10996">
    <property type="entry name" value="2-HYDROXYACID DEHYDROGENASE-RELATED"/>
    <property type="match status" value="1"/>
</dbReference>
<evidence type="ECO:0000256" key="2">
    <source>
        <dbReference type="RuleBase" id="RU003719"/>
    </source>
</evidence>
<evidence type="ECO:0000313" key="7">
    <source>
        <dbReference type="Proteomes" id="UP000219050"/>
    </source>
</evidence>
<dbReference type="SUPFAM" id="SSF51735">
    <property type="entry name" value="NAD(P)-binding Rossmann-fold domains"/>
    <property type="match status" value="1"/>
</dbReference>
<feature type="domain" description="D-isomer specific 2-hydroxyacid dehydrogenase NAD-binding" evidence="5">
    <location>
        <begin position="132"/>
        <end position="307"/>
    </location>
</feature>
<feature type="region of interest" description="Disordered" evidence="3">
    <location>
        <begin position="1"/>
        <end position="29"/>
    </location>
</feature>
<dbReference type="SUPFAM" id="SSF52283">
    <property type="entry name" value="Formate/glycerate dehydrogenase catalytic domain-like"/>
    <property type="match status" value="1"/>
</dbReference>
<dbReference type="InterPro" id="IPR029753">
    <property type="entry name" value="D-isomer_DH_CS"/>
</dbReference>
<dbReference type="GO" id="GO:0016618">
    <property type="term" value="F:hydroxypyruvate reductase [NAD(P)H] activity"/>
    <property type="evidence" value="ECO:0007669"/>
    <property type="project" value="TreeGrafter"/>
</dbReference>
<evidence type="ECO:0008006" key="8">
    <source>
        <dbReference type="Google" id="ProtNLM"/>
    </source>
</evidence>